<evidence type="ECO:0000313" key="3">
    <source>
        <dbReference type="EMBL" id="OZG50736.1"/>
    </source>
</evidence>
<keyword evidence="2" id="KW-0472">Membrane</keyword>
<dbReference type="Proteomes" id="UP000216454">
    <property type="component" value="Unassembled WGS sequence"/>
</dbReference>
<accession>A0A261EVQ2</accession>
<evidence type="ECO:0000313" key="4">
    <source>
        <dbReference type="Proteomes" id="UP000216454"/>
    </source>
</evidence>
<protein>
    <submittedName>
        <fullName evidence="3">Uncharacterized protein</fullName>
    </submittedName>
</protein>
<reference evidence="3 4" key="1">
    <citation type="journal article" date="2017" name="BMC Genomics">
        <title>Comparative genomic and phylogenomic analyses of the Bifidobacteriaceae family.</title>
        <authorList>
            <person name="Lugli G.A."/>
            <person name="Milani C."/>
            <person name="Turroni F."/>
            <person name="Duranti S."/>
            <person name="Mancabelli L."/>
            <person name="Mangifesta M."/>
            <person name="Ferrario C."/>
            <person name="Modesto M."/>
            <person name="Mattarelli P."/>
            <person name="Jiri K."/>
            <person name="van Sinderen D."/>
            <person name="Ventura M."/>
        </authorList>
    </citation>
    <scope>NUCLEOTIDE SEQUENCE [LARGE SCALE GENOMIC DNA]</scope>
    <source>
        <strain evidence="3 4">DSM 24744</strain>
    </source>
</reference>
<feature type="transmembrane region" description="Helical" evidence="2">
    <location>
        <begin position="144"/>
        <end position="168"/>
    </location>
</feature>
<feature type="region of interest" description="Disordered" evidence="1">
    <location>
        <begin position="172"/>
        <end position="202"/>
    </location>
</feature>
<comment type="caution">
    <text evidence="3">The sequence shown here is derived from an EMBL/GenBank/DDBJ whole genome shotgun (WGS) entry which is preliminary data.</text>
</comment>
<name>A0A261EVQ2_9BIFI</name>
<organism evidence="3 4">
    <name type="scientific">Pseudoscardovia suis</name>
    <dbReference type="NCBI Taxonomy" id="987063"/>
    <lineage>
        <taxon>Bacteria</taxon>
        <taxon>Bacillati</taxon>
        <taxon>Actinomycetota</taxon>
        <taxon>Actinomycetes</taxon>
        <taxon>Bifidobacteriales</taxon>
        <taxon>Bifidobacteriaceae</taxon>
        <taxon>Pseudoscardovia</taxon>
    </lineage>
</organism>
<gene>
    <name evidence="3" type="ORF">PSSU_1172</name>
</gene>
<sequence>MTPHDSHTSNETQDAGDTTRLADDLTATTPIALPADETPTIALGQRDDAAADQRNAAAGYAREAAHNGYPGGGAPRTGNPYAAYPGWNRNAPASATPVPSPRIVEDPKPKACTGTVVWGIIVTVAAVLMAVPLAIGNITIDSMFWLQAATAAALALGVVLIVGAIISATRGNASRNRTGKPADSHNATPHGATPNSATPHGV</sequence>
<dbReference type="EMBL" id="MWWQ01000011">
    <property type="protein sequence ID" value="OZG50736.1"/>
    <property type="molecule type" value="Genomic_DNA"/>
</dbReference>
<keyword evidence="2" id="KW-0812">Transmembrane</keyword>
<keyword evidence="4" id="KW-1185">Reference proteome</keyword>
<feature type="transmembrane region" description="Helical" evidence="2">
    <location>
        <begin position="116"/>
        <end position="138"/>
    </location>
</feature>
<dbReference type="AlphaFoldDB" id="A0A261EVQ2"/>
<feature type="compositionally biased region" description="Polar residues" evidence="1">
    <location>
        <begin position="193"/>
        <end position="202"/>
    </location>
</feature>
<feature type="compositionally biased region" description="Low complexity" evidence="1">
    <location>
        <begin position="15"/>
        <end position="29"/>
    </location>
</feature>
<proteinExistence type="predicted"/>
<keyword evidence="2" id="KW-1133">Transmembrane helix</keyword>
<dbReference type="RefSeq" id="WP_094691520.1">
    <property type="nucleotide sequence ID" value="NZ_MWWQ01000011.1"/>
</dbReference>
<feature type="region of interest" description="Disordered" evidence="1">
    <location>
        <begin position="1"/>
        <end position="59"/>
    </location>
</feature>
<evidence type="ECO:0000256" key="2">
    <source>
        <dbReference type="SAM" id="Phobius"/>
    </source>
</evidence>
<evidence type="ECO:0000256" key="1">
    <source>
        <dbReference type="SAM" id="MobiDB-lite"/>
    </source>
</evidence>